<dbReference type="Proteomes" id="UP000323221">
    <property type="component" value="Unassembled WGS sequence"/>
</dbReference>
<dbReference type="GO" id="GO:0008664">
    <property type="term" value="F:RNA 2',3'-cyclic 3'-phosphodiesterase activity"/>
    <property type="evidence" value="ECO:0007669"/>
    <property type="project" value="UniProtKB-EC"/>
</dbReference>
<keyword evidence="4" id="KW-1185">Reference proteome</keyword>
<protein>
    <recommendedName>
        <fullName evidence="2">RNA 2',3'-cyclic phosphodiesterase</fullName>
        <shortName evidence="2">RNA 2',3'-CPDase</shortName>
        <ecNumber evidence="2">3.1.4.58</ecNumber>
    </recommendedName>
</protein>
<evidence type="ECO:0000256" key="2">
    <source>
        <dbReference type="HAMAP-Rule" id="MF_01940"/>
    </source>
</evidence>
<gene>
    <name evidence="3" type="primary">thpR</name>
    <name evidence="3" type="ORF">FQ330_08055</name>
</gene>
<evidence type="ECO:0000313" key="3">
    <source>
        <dbReference type="EMBL" id="KAA6432913.1"/>
    </source>
</evidence>
<dbReference type="EC" id="3.1.4.58" evidence="2"/>
<feature type="active site" description="Proton acceptor" evidence="2">
    <location>
        <position position="125"/>
    </location>
</feature>
<feature type="short sequence motif" description="HXTX 2" evidence="2">
    <location>
        <begin position="125"/>
        <end position="128"/>
    </location>
</feature>
<comment type="function">
    <text evidence="2">Hydrolyzes RNA 2',3'-cyclic phosphodiester to an RNA 2'-phosphomonoester.</text>
</comment>
<comment type="similarity">
    <text evidence="2">Belongs to the 2H phosphoesterase superfamily. ThpR family.</text>
</comment>
<organism evidence="3 4">
    <name type="scientific">Agrococcus sediminis</name>
    <dbReference type="NCBI Taxonomy" id="2599924"/>
    <lineage>
        <taxon>Bacteria</taxon>
        <taxon>Bacillati</taxon>
        <taxon>Actinomycetota</taxon>
        <taxon>Actinomycetes</taxon>
        <taxon>Micrococcales</taxon>
        <taxon>Microbacteriaceae</taxon>
        <taxon>Agrococcus</taxon>
    </lineage>
</organism>
<feature type="active site" description="Proton donor" evidence="2">
    <location>
        <position position="38"/>
    </location>
</feature>
<dbReference type="InterPro" id="IPR004175">
    <property type="entry name" value="RNA_CPDase"/>
</dbReference>
<name>A0A5M8QD12_9MICO</name>
<dbReference type="PANTHER" id="PTHR35561:SF1">
    <property type="entry name" value="RNA 2',3'-CYCLIC PHOSPHODIESTERASE"/>
    <property type="match status" value="1"/>
</dbReference>
<evidence type="ECO:0000313" key="4">
    <source>
        <dbReference type="Proteomes" id="UP000323221"/>
    </source>
</evidence>
<dbReference type="SUPFAM" id="SSF55144">
    <property type="entry name" value="LigT-like"/>
    <property type="match status" value="1"/>
</dbReference>
<keyword evidence="1 2" id="KW-0378">Hydrolase</keyword>
<comment type="catalytic activity">
    <reaction evidence="2">
        <text>a 3'-end 2',3'-cyclophospho-ribonucleotide-RNA + H2O = a 3'-end 2'-phospho-ribonucleotide-RNA + H(+)</text>
        <dbReference type="Rhea" id="RHEA:11828"/>
        <dbReference type="Rhea" id="RHEA-COMP:10464"/>
        <dbReference type="Rhea" id="RHEA-COMP:17353"/>
        <dbReference type="ChEBI" id="CHEBI:15377"/>
        <dbReference type="ChEBI" id="CHEBI:15378"/>
        <dbReference type="ChEBI" id="CHEBI:83064"/>
        <dbReference type="ChEBI" id="CHEBI:173113"/>
        <dbReference type="EC" id="3.1.4.58"/>
    </reaction>
</comment>
<dbReference type="PANTHER" id="PTHR35561">
    <property type="entry name" value="RNA 2',3'-CYCLIC PHOSPHODIESTERASE"/>
    <property type="match status" value="1"/>
</dbReference>
<dbReference type="OrthoDB" id="9787070at2"/>
<proteinExistence type="inferred from homology"/>
<dbReference type="NCBIfam" id="TIGR02258">
    <property type="entry name" value="2_5_ligase"/>
    <property type="match status" value="1"/>
</dbReference>
<sequence>MGRRMFAAVVPPEDVREDLAAFLEPREGLRWTPSDRLHLTLAFLPGVPERILEPLEERLRAAVLDVPPFACRLAGAGAFPDPDRPAVLWLGVDRGHAELEHLAQRVRTAASVAGAAPDGRRFVPHVTLARQPRHRSALRWLRVLDTYASRTWTVDEVELIESQLLGRPHQPRHLGVATLPLGG</sequence>
<comment type="caution">
    <text evidence="3">The sequence shown here is derived from an EMBL/GenBank/DDBJ whole genome shotgun (WGS) entry which is preliminary data.</text>
</comment>
<feature type="short sequence motif" description="HXTX 1" evidence="2">
    <location>
        <begin position="38"/>
        <end position="41"/>
    </location>
</feature>
<dbReference type="EMBL" id="VOIR01000014">
    <property type="protein sequence ID" value="KAA6432913.1"/>
    <property type="molecule type" value="Genomic_DNA"/>
</dbReference>
<dbReference type="HAMAP" id="MF_01940">
    <property type="entry name" value="RNA_CPDase"/>
    <property type="match status" value="1"/>
</dbReference>
<dbReference type="RefSeq" id="WP_146356616.1">
    <property type="nucleotide sequence ID" value="NZ_VOIR01000014.1"/>
</dbReference>
<dbReference type="Pfam" id="PF13563">
    <property type="entry name" value="2_5_RNA_ligase2"/>
    <property type="match status" value="1"/>
</dbReference>
<reference evidence="3 4" key="1">
    <citation type="submission" date="2019-08" db="EMBL/GenBank/DDBJ databases">
        <title>Agrococcus lahaulensis sp. nov., isolated from a cold desert of the Indian Himalayas.</title>
        <authorList>
            <person name="Qu J.H."/>
        </authorList>
    </citation>
    <scope>NUCLEOTIDE SEQUENCE [LARGE SCALE GENOMIC DNA]</scope>
    <source>
        <strain evidence="3 4">NS18</strain>
    </source>
</reference>
<dbReference type="AlphaFoldDB" id="A0A5M8QD12"/>
<accession>A0A5M8QD12</accession>
<evidence type="ECO:0000256" key="1">
    <source>
        <dbReference type="ARBA" id="ARBA00022801"/>
    </source>
</evidence>
<dbReference type="GO" id="GO:0004113">
    <property type="term" value="F:2',3'-cyclic-nucleotide 3'-phosphodiesterase activity"/>
    <property type="evidence" value="ECO:0007669"/>
    <property type="project" value="InterPro"/>
</dbReference>
<dbReference type="Gene3D" id="3.90.1140.10">
    <property type="entry name" value="Cyclic phosphodiesterase"/>
    <property type="match status" value="1"/>
</dbReference>
<dbReference type="InterPro" id="IPR009097">
    <property type="entry name" value="Cyclic_Pdiesterase"/>
</dbReference>